<dbReference type="InterPro" id="IPR050164">
    <property type="entry name" value="Peptidase_C19"/>
</dbReference>
<sequence length="718" mass="80129">MHVSGVTLDLNWFLQLILTLFFIIFGLLYLVKNTASKYFEVDANFEASSGGATAGRSDGTDCNSMSGGGGGGSMADAVCVVCGNLGSKKCSRCKAVRYCSPTCQEIHWKAGHKTKCKDFQARRNTDDCETPNTHRDSKASTIGSKNFSAISLVPSCRASKPIKQPKDILFPYDEFVDLFYWDKQYFHPCGLLNCGNSCFANVVLQCLSFTRPLFAFLLEKGHRNECVRDDWCFFCEFQTHVERASQSAQPFSPNNIILRLPNIGGNLGYGRQEDAHEFMRFAIDRMQLACLDEFGGEKAVRAHSRETTIIQHIFGGQLQSQVICTNCNNVSNQHENMMDLTVEIHGDATSLEECLDQFTKIEWLHGDNKYKCDGCNDYVKASKRLTIKQAPNILTIALKRFQSGRFGKLNKKVTFPETLDLSPYMSEAGDRMDVYRLYAVVVHVDMLNASFFGHYICYIKDFSGNWYRIDDCKVFKVDLEEVLSQGAYMILYSRVRPRSSSLQTIESMGNKQLQKEKVEVDSCTNERVESNKQGLVDRICSSSSESTDGCMHGDNFTGSPDIQTEPERLYYEDVNGDAHESSTSSDTSVCTRKAAFGVASEAVRDDNVRDTDVHDVGISSSFPKDFGNDSQLLLNYKPLIITPVDTKTASVNGHCHSAVSMEVSYCNEDVSVNNLRVARDNSEDTDMISCETSSLAQDANNVRVNGHIHGDETPHICC</sequence>
<dbReference type="OrthoDB" id="420187at2759"/>
<dbReference type="FunFam" id="3.90.70.10:FF:000026">
    <property type="entry name" value="Ubiquitin carboxyl-terminal hydrolase 15"/>
    <property type="match status" value="1"/>
</dbReference>
<evidence type="ECO:0000259" key="14">
    <source>
        <dbReference type="PROSITE" id="PS50865"/>
    </source>
</evidence>
<dbReference type="GO" id="GO:0008270">
    <property type="term" value="F:zinc ion binding"/>
    <property type="evidence" value="ECO:0007669"/>
    <property type="project" value="UniProtKB-KW"/>
</dbReference>
<dbReference type="Proteomes" id="UP000321393">
    <property type="component" value="Unassembled WGS sequence"/>
</dbReference>
<evidence type="ECO:0000256" key="5">
    <source>
        <dbReference type="ARBA" id="ARBA00022723"/>
    </source>
</evidence>
<evidence type="ECO:0000256" key="7">
    <source>
        <dbReference type="ARBA" id="ARBA00022786"/>
    </source>
</evidence>
<dbReference type="InterPro" id="IPR002893">
    <property type="entry name" value="Znf_MYND"/>
</dbReference>
<evidence type="ECO:0000256" key="12">
    <source>
        <dbReference type="SAM" id="Phobius"/>
    </source>
</evidence>
<keyword evidence="9" id="KW-0788">Thiol protease</keyword>
<dbReference type="GO" id="GO:0004843">
    <property type="term" value="F:cysteine-type deubiquitinase activity"/>
    <property type="evidence" value="ECO:0007669"/>
    <property type="project" value="UniProtKB-EC"/>
</dbReference>
<comment type="caution">
    <text evidence="15">The sequence shown here is derived from an EMBL/GenBank/DDBJ whole genome shotgun (WGS) entry which is preliminary data.</text>
</comment>
<accession>A0A5A7VC67</accession>
<dbReference type="GO" id="GO:0005829">
    <property type="term" value="C:cytosol"/>
    <property type="evidence" value="ECO:0007669"/>
    <property type="project" value="TreeGrafter"/>
</dbReference>
<protein>
    <recommendedName>
        <fullName evidence="3">ubiquitinyl hydrolase 1</fullName>
        <ecNumber evidence="3">3.4.19.12</ecNumber>
    </recommendedName>
</protein>
<dbReference type="EC" id="3.4.19.12" evidence="3"/>
<evidence type="ECO:0000256" key="2">
    <source>
        <dbReference type="ARBA" id="ARBA00009085"/>
    </source>
</evidence>
<feature type="domain" description="USP" evidence="13">
    <location>
        <begin position="189"/>
        <end position="495"/>
    </location>
</feature>
<feature type="transmembrane region" description="Helical" evidence="12">
    <location>
        <begin position="12"/>
        <end position="31"/>
    </location>
</feature>
<keyword evidence="6 11" id="KW-0863">Zinc-finger</keyword>
<dbReference type="PROSITE" id="PS50865">
    <property type="entry name" value="ZF_MYND_2"/>
    <property type="match status" value="1"/>
</dbReference>
<evidence type="ECO:0000256" key="9">
    <source>
        <dbReference type="ARBA" id="ARBA00022807"/>
    </source>
</evidence>
<comment type="catalytic activity">
    <reaction evidence="1">
        <text>Thiol-dependent hydrolysis of ester, thioester, amide, peptide and isopeptide bonds formed by the C-terminal Gly of ubiquitin (a 76-residue protein attached to proteins as an intracellular targeting signal).</text>
        <dbReference type="EC" id="3.4.19.12"/>
    </reaction>
</comment>
<keyword evidence="12" id="KW-0472">Membrane</keyword>
<name>A0A5A7VC67_CUCMM</name>
<reference evidence="15 16" key="1">
    <citation type="submission" date="2019-08" db="EMBL/GenBank/DDBJ databases">
        <title>Draft genome sequences of two oriental melons (Cucumis melo L. var makuwa).</title>
        <authorList>
            <person name="Kwon S.-Y."/>
        </authorList>
    </citation>
    <scope>NUCLEOTIDE SEQUENCE [LARGE SCALE GENOMIC DNA]</scope>
    <source>
        <strain evidence="16">cv. SW 3</strain>
        <tissue evidence="15">Leaf</tissue>
    </source>
</reference>
<dbReference type="PANTHER" id="PTHR24006:SF677">
    <property type="entry name" value="UBIQUITIN CARBOXYL-TERMINAL HYDROLASE 19"/>
    <property type="match status" value="1"/>
</dbReference>
<dbReference type="AlphaFoldDB" id="A0A5A7VC67"/>
<evidence type="ECO:0000313" key="16">
    <source>
        <dbReference type="Proteomes" id="UP000321393"/>
    </source>
</evidence>
<keyword evidence="12" id="KW-0812">Transmembrane</keyword>
<comment type="similarity">
    <text evidence="2">Belongs to the peptidase C19 family.</text>
</comment>
<dbReference type="GO" id="GO:0005634">
    <property type="term" value="C:nucleus"/>
    <property type="evidence" value="ECO:0007669"/>
    <property type="project" value="TreeGrafter"/>
</dbReference>
<keyword evidence="5" id="KW-0479">Metal-binding</keyword>
<evidence type="ECO:0000256" key="8">
    <source>
        <dbReference type="ARBA" id="ARBA00022801"/>
    </source>
</evidence>
<feature type="domain" description="MYND-type" evidence="14">
    <location>
        <begin position="79"/>
        <end position="116"/>
    </location>
</feature>
<evidence type="ECO:0000256" key="10">
    <source>
        <dbReference type="ARBA" id="ARBA00022833"/>
    </source>
</evidence>
<evidence type="ECO:0000313" key="15">
    <source>
        <dbReference type="EMBL" id="KAA0064557.1"/>
    </source>
</evidence>
<dbReference type="Pfam" id="PF01753">
    <property type="entry name" value="zf-MYND"/>
    <property type="match status" value="1"/>
</dbReference>
<keyword evidence="12" id="KW-1133">Transmembrane helix</keyword>
<dbReference type="Gene3D" id="6.10.140.2220">
    <property type="match status" value="1"/>
</dbReference>
<dbReference type="SUPFAM" id="SSF144232">
    <property type="entry name" value="HIT/MYND zinc finger-like"/>
    <property type="match status" value="1"/>
</dbReference>
<dbReference type="SUPFAM" id="SSF54001">
    <property type="entry name" value="Cysteine proteinases"/>
    <property type="match status" value="1"/>
</dbReference>
<dbReference type="EMBL" id="SSTE01001889">
    <property type="protein sequence ID" value="KAA0064557.1"/>
    <property type="molecule type" value="Genomic_DNA"/>
</dbReference>
<dbReference type="Gene3D" id="3.90.70.10">
    <property type="entry name" value="Cysteine proteinases"/>
    <property type="match status" value="1"/>
</dbReference>
<dbReference type="CDD" id="cd02661">
    <property type="entry name" value="Peptidase_C19E"/>
    <property type="match status" value="1"/>
</dbReference>
<dbReference type="InterPro" id="IPR001394">
    <property type="entry name" value="Peptidase_C19_UCH"/>
</dbReference>
<evidence type="ECO:0000256" key="4">
    <source>
        <dbReference type="ARBA" id="ARBA00022670"/>
    </source>
</evidence>
<dbReference type="GO" id="GO:0006508">
    <property type="term" value="P:proteolysis"/>
    <property type="evidence" value="ECO:0007669"/>
    <property type="project" value="UniProtKB-KW"/>
</dbReference>
<dbReference type="Pfam" id="PF00443">
    <property type="entry name" value="UCH"/>
    <property type="match status" value="1"/>
</dbReference>
<evidence type="ECO:0000259" key="13">
    <source>
        <dbReference type="PROSITE" id="PS50235"/>
    </source>
</evidence>
<dbReference type="PROSITE" id="PS00972">
    <property type="entry name" value="USP_1"/>
    <property type="match status" value="1"/>
</dbReference>
<keyword evidence="7" id="KW-0833">Ubl conjugation pathway</keyword>
<dbReference type="GO" id="GO:0016579">
    <property type="term" value="P:protein deubiquitination"/>
    <property type="evidence" value="ECO:0007669"/>
    <property type="project" value="InterPro"/>
</dbReference>
<dbReference type="InterPro" id="IPR018200">
    <property type="entry name" value="USP_CS"/>
</dbReference>
<keyword evidence="10" id="KW-0862">Zinc</keyword>
<keyword evidence="8 15" id="KW-0378">Hydrolase</keyword>
<evidence type="ECO:0000256" key="11">
    <source>
        <dbReference type="PROSITE-ProRule" id="PRU00134"/>
    </source>
</evidence>
<dbReference type="PROSITE" id="PS50235">
    <property type="entry name" value="USP_3"/>
    <property type="match status" value="1"/>
</dbReference>
<keyword evidence="4" id="KW-0645">Protease</keyword>
<organism evidence="15 16">
    <name type="scientific">Cucumis melo var. makuwa</name>
    <name type="common">Oriental melon</name>
    <dbReference type="NCBI Taxonomy" id="1194695"/>
    <lineage>
        <taxon>Eukaryota</taxon>
        <taxon>Viridiplantae</taxon>
        <taxon>Streptophyta</taxon>
        <taxon>Embryophyta</taxon>
        <taxon>Tracheophyta</taxon>
        <taxon>Spermatophyta</taxon>
        <taxon>Magnoliopsida</taxon>
        <taxon>eudicotyledons</taxon>
        <taxon>Gunneridae</taxon>
        <taxon>Pentapetalae</taxon>
        <taxon>rosids</taxon>
        <taxon>fabids</taxon>
        <taxon>Cucurbitales</taxon>
        <taxon>Cucurbitaceae</taxon>
        <taxon>Benincaseae</taxon>
        <taxon>Cucumis</taxon>
    </lineage>
</organism>
<proteinExistence type="inferred from homology"/>
<dbReference type="PANTHER" id="PTHR24006">
    <property type="entry name" value="UBIQUITIN CARBOXYL-TERMINAL HYDROLASE"/>
    <property type="match status" value="1"/>
</dbReference>
<dbReference type="InterPro" id="IPR028889">
    <property type="entry name" value="USP"/>
</dbReference>
<evidence type="ECO:0000256" key="1">
    <source>
        <dbReference type="ARBA" id="ARBA00000707"/>
    </source>
</evidence>
<dbReference type="InterPro" id="IPR038765">
    <property type="entry name" value="Papain-like_cys_pep_sf"/>
</dbReference>
<dbReference type="FunFam" id="6.10.140.2220:FF:000006">
    <property type="entry name" value="Ubiquitin carboxyl-terminal hydrolase 15"/>
    <property type="match status" value="1"/>
</dbReference>
<evidence type="ECO:0000256" key="3">
    <source>
        <dbReference type="ARBA" id="ARBA00012759"/>
    </source>
</evidence>
<dbReference type="PROSITE" id="PS01360">
    <property type="entry name" value="ZF_MYND_1"/>
    <property type="match status" value="1"/>
</dbReference>
<gene>
    <name evidence="15" type="ORF">E6C27_scaffold255G002770</name>
</gene>
<evidence type="ECO:0000256" key="6">
    <source>
        <dbReference type="ARBA" id="ARBA00022771"/>
    </source>
</evidence>